<organism evidence="2 3">
    <name type="scientific">Candidatus Magasanikbacteria bacterium GW2011_GWA2_50_22</name>
    <dbReference type="NCBI Taxonomy" id="1619043"/>
    <lineage>
        <taxon>Bacteria</taxon>
        <taxon>Candidatus Magasanikiibacteriota</taxon>
    </lineage>
</organism>
<evidence type="ECO:0000313" key="3">
    <source>
        <dbReference type="Proteomes" id="UP000033982"/>
    </source>
</evidence>
<feature type="transmembrane region" description="Helical" evidence="1">
    <location>
        <begin position="113"/>
        <end position="132"/>
    </location>
</feature>
<keyword evidence="1" id="KW-0812">Transmembrane</keyword>
<evidence type="ECO:0000256" key="1">
    <source>
        <dbReference type="SAM" id="Phobius"/>
    </source>
</evidence>
<comment type="caution">
    <text evidence="2">The sequence shown here is derived from an EMBL/GenBank/DDBJ whole genome shotgun (WGS) entry which is preliminary data.</text>
</comment>
<sequence>MKRNLSFALSYILLPALLLAFFAILIAPHFARADDAVPVPVPCEASFCPLADYSESKKLKVLFNNDAGLVQYLNTLFKIAISVGAISAVLRLFYAGYVYMASDVWTSKETAKAIFREVFLGLFLLLSIFIILNQINPNLLNLKPKIDPYMPSTPTTPGGVPPTAGARCAGCVTLNSLGIPHKPPGPAGGTGGCLNTVQECQVNSDMGARLQQFKGAFGTGVTWVVSESWPPTRNHADPCHQAGTCVDVSVPGYQGNVTVINKVYDAAGGSGISAQYEVATAERAAQLRSAGARLVVLVAGITGEHFSMYNRMR</sequence>
<dbReference type="EMBL" id="LCQN01000003">
    <property type="protein sequence ID" value="KKW17446.1"/>
    <property type="molecule type" value="Genomic_DNA"/>
</dbReference>
<keyword evidence="1" id="KW-0472">Membrane</keyword>
<protein>
    <submittedName>
        <fullName evidence="2">Uncharacterized protein</fullName>
    </submittedName>
</protein>
<evidence type="ECO:0000313" key="2">
    <source>
        <dbReference type="EMBL" id="KKW17446.1"/>
    </source>
</evidence>
<accession>A0A0G1WF72</accession>
<gene>
    <name evidence="2" type="ORF">UY58_C0003G0023</name>
</gene>
<name>A0A0G1WF72_9BACT</name>
<reference evidence="2 3" key="1">
    <citation type="journal article" date="2015" name="Nature">
        <title>rRNA introns, odd ribosomes, and small enigmatic genomes across a large radiation of phyla.</title>
        <authorList>
            <person name="Brown C.T."/>
            <person name="Hug L.A."/>
            <person name="Thomas B.C."/>
            <person name="Sharon I."/>
            <person name="Castelle C.J."/>
            <person name="Singh A."/>
            <person name="Wilkins M.J."/>
            <person name="Williams K.H."/>
            <person name="Banfield J.F."/>
        </authorList>
    </citation>
    <scope>NUCLEOTIDE SEQUENCE [LARGE SCALE GENOMIC DNA]</scope>
</reference>
<dbReference type="Proteomes" id="UP000033982">
    <property type="component" value="Unassembled WGS sequence"/>
</dbReference>
<dbReference type="AlphaFoldDB" id="A0A0G1WF72"/>
<proteinExistence type="predicted"/>
<keyword evidence="1" id="KW-1133">Transmembrane helix</keyword>
<feature type="transmembrane region" description="Helical" evidence="1">
    <location>
        <begin position="79"/>
        <end position="101"/>
    </location>
</feature>